<keyword evidence="3 4" id="KW-0998">Cell outer membrane</keyword>
<dbReference type="InterPro" id="IPR015943">
    <property type="entry name" value="WD40/YVTN_repeat-like_dom_sf"/>
</dbReference>
<dbReference type="Gene3D" id="2.130.10.10">
    <property type="entry name" value="YVTN repeat-like/Quinoprotein amine dehydrogenase"/>
    <property type="match status" value="1"/>
</dbReference>
<evidence type="ECO:0000313" key="6">
    <source>
        <dbReference type="EMBL" id="SEK37188.1"/>
    </source>
</evidence>
<keyword evidence="2 4" id="KW-0472">Membrane</keyword>
<dbReference type="InterPro" id="IPR018391">
    <property type="entry name" value="PQQ_b-propeller_rpt"/>
</dbReference>
<dbReference type="SUPFAM" id="SSF50998">
    <property type="entry name" value="Quinoprotein alcohol dehydrogenase-like"/>
    <property type="match status" value="1"/>
</dbReference>
<evidence type="ECO:0000256" key="1">
    <source>
        <dbReference type="ARBA" id="ARBA00022729"/>
    </source>
</evidence>
<evidence type="ECO:0000256" key="4">
    <source>
        <dbReference type="HAMAP-Rule" id="MF_00923"/>
    </source>
</evidence>
<comment type="subcellular location">
    <subcellularLocation>
        <location evidence="4">Cell outer membrane</location>
    </subcellularLocation>
</comment>
<evidence type="ECO:0000256" key="2">
    <source>
        <dbReference type="ARBA" id="ARBA00023136"/>
    </source>
</evidence>
<reference evidence="6 7" key="1">
    <citation type="submission" date="2016-10" db="EMBL/GenBank/DDBJ databases">
        <authorList>
            <person name="de Groot N.N."/>
        </authorList>
    </citation>
    <scope>NUCLEOTIDE SEQUENCE [LARGE SCALE GENOMIC DNA]</scope>
    <source>
        <strain evidence="6 7">Nv1</strain>
    </source>
</reference>
<dbReference type="GO" id="GO:0043165">
    <property type="term" value="P:Gram-negative-bacterium-type cell outer membrane assembly"/>
    <property type="evidence" value="ECO:0007669"/>
    <property type="project" value="UniProtKB-UniRule"/>
</dbReference>
<organism evidence="6 7">
    <name type="scientific">Nitrosovibrio tenuis</name>
    <dbReference type="NCBI Taxonomy" id="1233"/>
    <lineage>
        <taxon>Bacteria</taxon>
        <taxon>Pseudomonadati</taxon>
        <taxon>Pseudomonadota</taxon>
        <taxon>Betaproteobacteria</taxon>
        <taxon>Nitrosomonadales</taxon>
        <taxon>Nitrosomonadaceae</taxon>
        <taxon>Nitrosovibrio</taxon>
    </lineage>
</organism>
<feature type="domain" description="Pyrrolo-quinoline quinone repeat" evidence="5">
    <location>
        <begin position="83"/>
        <end position="314"/>
    </location>
</feature>
<comment type="subunit">
    <text evidence="4">Part of the Bam complex.</text>
</comment>
<dbReference type="SMART" id="SM00564">
    <property type="entry name" value="PQQ"/>
    <property type="match status" value="6"/>
</dbReference>
<dbReference type="NCBIfam" id="TIGR03300">
    <property type="entry name" value="assembly_YfgL"/>
    <property type="match status" value="1"/>
</dbReference>
<dbReference type="Pfam" id="PF13360">
    <property type="entry name" value="PQQ_2"/>
    <property type="match status" value="1"/>
</dbReference>
<dbReference type="HAMAP" id="MF_00923">
    <property type="entry name" value="OM_assembly_BamB"/>
    <property type="match status" value="1"/>
</dbReference>
<name>A0A1H7GGE7_9PROT</name>
<dbReference type="InterPro" id="IPR002372">
    <property type="entry name" value="PQQ_rpt_dom"/>
</dbReference>
<dbReference type="AlphaFoldDB" id="A0A1H7GGE7"/>
<accession>A0A1H7GGE7</accession>
<dbReference type="PANTHER" id="PTHR34512">
    <property type="entry name" value="CELL SURFACE PROTEIN"/>
    <property type="match status" value="1"/>
</dbReference>
<sequence length="420" mass="44309">MLSACAGTVEMVRDVARTLADIDLGGVADVFGWQTVEMSPEQAAQLSIIPGARPLWQNLIDESQAGAFSPVFDNGAVYGTGVNGRVVRFDAASGRETASVDTQRVLSGGIGAGDGMLLVATFKGEVLAFDEKTGKALWTAQVSSEVLSPPRAEGGMVVVRAGDGRIFSLDAATGKRKWVYQGATPSLTVRNFGGVLISRGMVFAGFAGGKLIAINLSNGSVTWEAVVSRPRGATELERITDVTSLPVMDEHQICAVAYQGRVACFDIATGNQIWARDVSSNAGLAMDNHYVYVSEERGAIVAYDKNDGTSVWRQEMLSGVKLSPPLVRDNRIVVADSQGYVNLIRNSDGVIVGRSATDGSAIITRPVPLPDGFVVQTRKGGLYALSTETTGVLPPPGVLPAAAQSPQLQYLCSLVPFCKP</sequence>
<dbReference type="OrthoDB" id="5173551at2"/>
<proteinExistence type="inferred from homology"/>
<comment type="function">
    <text evidence="4">Part of the outer membrane protein assembly complex, which is involved in assembly and insertion of beta-barrel proteins into the outer membrane.</text>
</comment>
<dbReference type="InterPro" id="IPR011047">
    <property type="entry name" value="Quinoprotein_ADH-like_sf"/>
</dbReference>
<evidence type="ECO:0000259" key="5">
    <source>
        <dbReference type="Pfam" id="PF13360"/>
    </source>
</evidence>
<dbReference type="InterPro" id="IPR017687">
    <property type="entry name" value="BamB"/>
</dbReference>
<protein>
    <recommendedName>
        <fullName evidence="4">Outer membrane protein assembly factor BamB</fullName>
    </recommendedName>
</protein>
<keyword evidence="7" id="KW-1185">Reference proteome</keyword>
<gene>
    <name evidence="4" type="primary">bamB</name>
    <name evidence="6" type="ORF">SAMN05216387_101270</name>
</gene>
<keyword evidence="1 4" id="KW-0732">Signal</keyword>
<dbReference type="PANTHER" id="PTHR34512:SF30">
    <property type="entry name" value="OUTER MEMBRANE PROTEIN ASSEMBLY FACTOR BAMB"/>
    <property type="match status" value="1"/>
</dbReference>
<evidence type="ECO:0000256" key="3">
    <source>
        <dbReference type="ARBA" id="ARBA00023237"/>
    </source>
</evidence>
<dbReference type="GO" id="GO:0009279">
    <property type="term" value="C:cell outer membrane"/>
    <property type="evidence" value="ECO:0007669"/>
    <property type="project" value="UniProtKB-SubCell"/>
</dbReference>
<evidence type="ECO:0000313" key="7">
    <source>
        <dbReference type="Proteomes" id="UP000198620"/>
    </source>
</evidence>
<comment type="similarity">
    <text evidence="4">Belongs to the BamB family.</text>
</comment>
<dbReference type="GO" id="GO:0051205">
    <property type="term" value="P:protein insertion into membrane"/>
    <property type="evidence" value="ECO:0007669"/>
    <property type="project" value="UniProtKB-UniRule"/>
</dbReference>
<dbReference type="EMBL" id="FOBH01000001">
    <property type="protein sequence ID" value="SEK37188.1"/>
    <property type="molecule type" value="Genomic_DNA"/>
</dbReference>
<dbReference type="Proteomes" id="UP000198620">
    <property type="component" value="Unassembled WGS sequence"/>
</dbReference>
<dbReference type="STRING" id="1233.SAMN05216387_101270"/>